<keyword evidence="4 5" id="KW-0472">Membrane</keyword>
<dbReference type="AlphaFoldDB" id="A0A4U1BH84"/>
<dbReference type="PANTHER" id="PTHR22911:SF6">
    <property type="entry name" value="SOLUTE CARRIER FAMILY 35 MEMBER G1"/>
    <property type="match status" value="1"/>
</dbReference>
<dbReference type="RefSeq" id="WP_136865125.1">
    <property type="nucleotide sequence ID" value="NZ_SWCJ01000023.1"/>
</dbReference>
<keyword evidence="8" id="KW-1185">Reference proteome</keyword>
<evidence type="ECO:0000256" key="1">
    <source>
        <dbReference type="ARBA" id="ARBA00004141"/>
    </source>
</evidence>
<dbReference type="SUPFAM" id="SSF103481">
    <property type="entry name" value="Multidrug resistance efflux transporter EmrE"/>
    <property type="match status" value="2"/>
</dbReference>
<dbReference type="InterPro" id="IPR037185">
    <property type="entry name" value="EmrE-like"/>
</dbReference>
<dbReference type="OrthoDB" id="148351at2"/>
<comment type="caution">
    <text evidence="7">The sequence shown here is derived from an EMBL/GenBank/DDBJ whole genome shotgun (WGS) entry which is preliminary data.</text>
</comment>
<protein>
    <submittedName>
        <fullName evidence="7">DMT family transporter</fullName>
    </submittedName>
</protein>
<sequence>MNASIHTLQQTLTLALTRLAPTRKGVLLALLSTLLFTLVATIVKRLSQSIDPIQILLFRQLVFIALLLPGIIKAQSSLFKPKYKALHSARIAGAFTALYCGFLTFAELPLANATAIGFTQVLFVAALSSLWLKEGVSNSRWLVLLTGFMGVCLVIQPNFSTQEIDYVAVGLLGALGAAIAVLCVRKLSGCESKLAILSYQAIAVGVMALIPSIAIWQWPTPEQWCWLVAVGVLSSLAQWVGVSAYHYAAANVVANVEYMKILYALVLGLVMFSEIPNSLALLGAAMILLSPLLQQRRQLKGSNS</sequence>
<feature type="transmembrane region" description="Helical" evidence="5">
    <location>
        <begin position="224"/>
        <end position="249"/>
    </location>
</feature>
<name>A0A4U1BH84_9GAMM</name>
<feature type="transmembrane region" description="Helical" evidence="5">
    <location>
        <begin position="196"/>
        <end position="218"/>
    </location>
</feature>
<feature type="transmembrane region" description="Helical" evidence="5">
    <location>
        <begin position="141"/>
        <end position="160"/>
    </location>
</feature>
<evidence type="ECO:0000259" key="6">
    <source>
        <dbReference type="Pfam" id="PF00892"/>
    </source>
</evidence>
<feature type="transmembrane region" description="Helical" evidence="5">
    <location>
        <begin position="86"/>
        <end position="105"/>
    </location>
</feature>
<keyword evidence="3 5" id="KW-1133">Transmembrane helix</keyword>
<accession>A0A4U1BH84</accession>
<evidence type="ECO:0000256" key="5">
    <source>
        <dbReference type="SAM" id="Phobius"/>
    </source>
</evidence>
<evidence type="ECO:0000256" key="2">
    <source>
        <dbReference type="ARBA" id="ARBA00022692"/>
    </source>
</evidence>
<feature type="domain" description="EamA" evidence="6">
    <location>
        <begin position="169"/>
        <end position="290"/>
    </location>
</feature>
<feature type="transmembrane region" description="Helical" evidence="5">
    <location>
        <begin position="261"/>
        <end position="289"/>
    </location>
</feature>
<evidence type="ECO:0000256" key="3">
    <source>
        <dbReference type="ARBA" id="ARBA00022989"/>
    </source>
</evidence>
<comment type="subcellular location">
    <subcellularLocation>
        <location evidence="1">Membrane</location>
        <topology evidence="1">Multi-pass membrane protein</topology>
    </subcellularLocation>
</comment>
<feature type="domain" description="EamA" evidence="6">
    <location>
        <begin position="24"/>
        <end position="155"/>
    </location>
</feature>
<feature type="transmembrane region" description="Helical" evidence="5">
    <location>
        <begin position="25"/>
        <end position="43"/>
    </location>
</feature>
<dbReference type="EMBL" id="SWCJ01000023">
    <property type="protein sequence ID" value="TKB50101.1"/>
    <property type="molecule type" value="Genomic_DNA"/>
</dbReference>
<gene>
    <name evidence="7" type="ORF">FCL42_19600</name>
</gene>
<dbReference type="Pfam" id="PF00892">
    <property type="entry name" value="EamA"/>
    <property type="match status" value="2"/>
</dbReference>
<evidence type="ECO:0000313" key="7">
    <source>
        <dbReference type="EMBL" id="TKB50101.1"/>
    </source>
</evidence>
<evidence type="ECO:0000313" key="8">
    <source>
        <dbReference type="Proteomes" id="UP000305675"/>
    </source>
</evidence>
<reference evidence="7 8" key="1">
    <citation type="submission" date="2019-04" db="EMBL/GenBank/DDBJ databases">
        <authorList>
            <person name="Hwang J.C."/>
        </authorList>
    </citation>
    <scope>NUCLEOTIDE SEQUENCE [LARGE SCALE GENOMIC DNA]</scope>
    <source>
        <strain evidence="7 8">IMCC35002</strain>
    </source>
</reference>
<dbReference type="Proteomes" id="UP000305675">
    <property type="component" value="Unassembled WGS sequence"/>
</dbReference>
<feature type="transmembrane region" description="Helical" evidence="5">
    <location>
        <begin position="111"/>
        <end position="132"/>
    </location>
</feature>
<dbReference type="PANTHER" id="PTHR22911">
    <property type="entry name" value="ACYL-MALONYL CONDENSING ENZYME-RELATED"/>
    <property type="match status" value="1"/>
</dbReference>
<keyword evidence="2 5" id="KW-0812">Transmembrane</keyword>
<feature type="transmembrane region" description="Helical" evidence="5">
    <location>
        <begin position="166"/>
        <end position="184"/>
    </location>
</feature>
<dbReference type="GO" id="GO:0016020">
    <property type="term" value="C:membrane"/>
    <property type="evidence" value="ECO:0007669"/>
    <property type="project" value="UniProtKB-SubCell"/>
</dbReference>
<feature type="transmembrane region" description="Helical" evidence="5">
    <location>
        <begin position="55"/>
        <end position="74"/>
    </location>
</feature>
<proteinExistence type="predicted"/>
<organism evidence="7 8">
    <name type="scientific">Ferrimonas aestuarii</name>
    <dbReference type="NCBI Taxonomy" id="2569539"/>
    <lineage>
        <taxon>Bacteria</taxon>
        <taxon>Pseudomonadati</taxon>
        <taxon>Pseudomonadota</taxon>
        <taxon>Gammaproteobacteria</taxon>
        <taxon>Alteromonadales</taxon>
        <taxon>Ferrimonadaceae</taxon>
        <taxon>Ferrimonas</taxon>
    </lineage>
</organism>
<dbReference type="InterPro" id="IPR000620">
    <property type="entry name" value="EamA_dom"/>
</dbReference>
<evidence type="ECO:0000256" key="4">
    <source>
        <dbReference type="ARBA" id="ARBA00023136"/>
    </source>
</evidence>